<dbReference type="InterPro" id="IPR011990">
    <property type="entry name" value="TPR-like_helical_dom_sf"/>
</dbReference>
<dbReference type="PANTHER" id="PTHR47447">
    <property type="entry name" value="OS03G0856100 PROTEIN"/>
    <property type="match status" value="1"/>
</dbReference>
<dbReference type="EMBL" id="JANBPU010000013">
    <property type="protein sequence ID" value="KAJ1920460.1"/>
    <property type="molecule type" value="Genomic_DNA"/>
</dbReference>
<comment type="function">
    <text evidence="3">Regulates mitochondrial small subunit maturation by controlling 15S rRNA 5'-end processing. Localizes to the 5' precursor of the 15S rRNA in a position that is subsequently occupied by mS47 in the mature yeast mtSSU. Uses structure and sequence-specific RNA recognition, binding to a single-stranded region of the precursor and specifically recognizing bases -6 to -1. The exchange of Ccm1 for mS47 is coupled to the irreversible removal of precursor rRNA that is accompanied by conformational changes of the mitoribosomal proteins uS5m and mS26. These conformational changes signal completion of 5'-end rRNA processing through protection of the mature 5'-end of the 15S rRNA and stabilization of mS47. The removal of the 5' precursor together with the dissociation of Ccm1 may be catalyzed by the 5'-3' exoribonuclease Pet127. Involved in the specific removal of group I introns in mitochondrial encoded transcripts.</text>
</comment>
<feature type="region of interest" description="Disordered" evidence="6">
    <location>
        <begin position="518"/>
        <end position="540"/>
    </location>
</feature>
<feature type="repeat" description="PPR" evidence="5">
    <location>
        <begin position="278"/>
        <end position="312"/>
    </location>
</feature>
<dbReference type="Pfam" id="PF17177">
    <property type="entry name" value="PPR_long"/>
    <property type="match status" value="1"/>
</dbReference>
<keyword evidence="9" id="KW-1185">Reference proteome</keyword>
<comment type="similarity">
    <text evidence="1">Belongs to the CCM1 family.</text>
</comment>
<dbReference type="InterPro" id="IPR002885">
    <property type="entry name" value="PPR_rpt"/>
</dbReference>
<dbReference type="AlphaFoldDB" id="A0A9W8DS06"/>
<protein>
    <recommendedName>
        <fullName evidence="7">PROP1-like PPR domain-containing protein</fullName>
    </recommendedName>
</protein>
<comment type="subunit">
    <text evidence="4">Binds to mitochondrial small subunit 15S rRNA.</text>
</comment>
<feature type="repeat" description="PPR" evidence="5">
    <location>
        <begin position="313"/>
        <end position="347"/>
    </location>
</feature>
<feature type="repeat" description="PPR" evidence="5">
    <location>
        <begin position="418"/>
        <end position="453"/>
    </location>
</feature>
<feature type="domain" description="PROP1-like PPR" evidence="7">
    <location>
        <begin position="352"/>
        <end position="478"/>
    </location>
</feature>
<feature type="region of interest" description="Disordered" evidence="6">
    <location>
        <begin position="677"/>
        <end position="704"/>
    </location>
</feature>
<feature type="repeat" description="PPR" evidence="5">
    <location>
        <begin position="383"/>
        <end position="417"/>
    </location>
</feature>
<evidence type="ECO:0000256" key="4">
    <source>
        <dbReference type="ARBA" id="ARBA00044511"/>
    </source>
</evidence>
<dbReference type="Proteomes" id="UP001150538">
    <property type="component" value="Unassembled WGS sequence"/>
</dbReference>
<evidence type="ECO:0000256" key="6">
    <source>
        <dbReference type="SAM" id="MobiDB-lite"/>
    </source>
</evidence>
<accession>A0A9W8DS06</accession>
<dbReference type="Gene3D" id="1.25.40.10">
    <property type="entry name" value="Tetratricopeptide repeat domain"/>
    <property type="match status" value="2"/>
</dbReference>
<evidence type="ECO:0000313" key="9">
    <source>
        <dbReference type="Proteomes" id="UP001150538"/>
    </source>
</evidence>
<dbReference type="NCBIfam" id="TIGR00756">
    <property type="entry name" value="PPR"/>
    <property type="match status" value="6"/>
</dbReference>
<dbReference type="PROSITE" id="PS51375">
    <property type="entry name" value="PPR"/>
    <property type="match status" value="6"/>
</dbReference>
<dbReference type="PANTHER" id="PTHR47447:SF17">
    <property type="entry name" value="OS12G0638900 PROTEIN"/>
    <property type="match status" value="1"/>
</dbReference>
<proteinExistence type="inferred from homology"/>
<dbReference type="Pfam" id="PF01535">
    <property type="entry name" value="PPR"/>
    <property type="match status" value="1"/>
</dbReference>
<sequence>MYFQHYIPKANLHSLLTTPLSRSGLNVVNGNRNVHSLYSNARPIPHREPWHYGPCTQAEATQNHPLSTPANGSIRWHTTRRISRRVNRSDPIFKSPEAQKILSQKRGKDFGFDVTDQEVSKIYDSLMGLRVDDPTGANGTTEESFGNESSLEALGADTEADFQANGAGNEAIYGSEPSTTKNQSSGYSTFQDVMILNTQSARLAEQSRIQLYDKAGPEKLEELQLKNGLHNKSKSPSSDAALTVEDFNKVIGVNARLGRVKEAETAFHLLKDAGIAPTTKTHNMMINAYGMAGKLDKAVEAFKSIEVSGLKPDVYAYGSLIKAYVRNSRLEDAFHSYELMKEKKMWPTPIVYNTLISGCLRAYDYKRAWGVFEHIKYEAGKADQYSYSMMINACAKNNQVEKALNLFDEMIAEGIEPNDVTCNSLINACAREPRYFDDAFALLDKMELMGFAPDYFTYNTLIYACVKKKQLRLARDIFARLFNRVKVDESGLVKIDDVTFTNLFLALSNHLPRAKSWSRKTAKLGGPEKPNQNAGELVGGPQDVASYAETTEIELPSDVPLLPRCPETLSEVATEAKILYNHFLDNVHTEEVPISPQFLLAYMAVLLNVGNYEAAWDVYVNEFPRLKVKYTGWIYLRALECCERTRNLDRAWIVWNQFKAWQNQSESMIQAHSLKVPDEQPRLPPVTSQKPAAQGSRSDSSAAIGKQNEIVVSQNIEEVALMPMFAENQSKALTPREQESIRTKIGRSKDMEHRTYKMMINLLGKNDKFDDALPLIKELKDGLPYCRHDLSIKDFTTIYSRAVQTENPRVQAKLLELCRPEANLIQRRLNRKWNTPIPFDVGKRKRAALRYKFSGTN</sequence>
<evidence type="ECO:0000256" key="5">
    <source>
        <dbReference type="PROSITE-ProRule" id="PRU00708"/>
    </source>
</evidence>
<keyword evidence="2" id="KW-0677">Repeat</keyword>
<evidence type="ECO:0000256" key="2">
    <source>
        <dbReference type="ARBA" id="ARBA00022737"/>
    </source>
</evidence>
<feature type="compositionally biased region" description="Polar residues" evidence="6">
    <location>
        <begin position="686"/>
        <end position="701"/>
    </location>
</feature>
<comment type="caution">
    <text evidence="8">The sequence shown here is derived from an EMBL/GenBank/DDBJ whole genome shotgun (WGS) entry which is preliminary data.</text>
</comment>
<feature type="repeat" description="PPR" evidence="5">
    <location>
        <begin position="243"/>
        <end position="277"/>
    </location>
</feature>
<gene>
    <name evidence="8" type="ORF">H4219_001297</name>
</gene>
<dbReference type="Pfam" id="PF13041">
    <property type="entry name" value="PPR_2"/>
    <property type="match status" value="1"/>
</dbReference>
<dbReference type="InterPro" id="IPR033443">
    <property type="entry name" value="PROP1-like_PPR_dom"/>
</dbReference>
<evidence type="ECO:0000256" key="3">
    <source>
        <dbReference type="ARBA" id="ARBA00044493"/>
    </source>
</evidence>
<name>A0A9W8DS06_9FUNG</name>
<evidence type="ECO:0000259" key="7">
    <source>
        <dbReference type="Pfam" id="PF17177"/>
    </source>
</evidence>
<feature type="repeat" description="PPR" evidence="5">
    <location>
        <begin position="454"/>
        <end position="484"/>
    </location>
</feature>
<organism evidence="8 9">
    <name type="scientific">Mycoemilia scoparia</name>
    <dbReference type="NCBI Taxonomy" id="417184"/>
    <lineage>
        <taxon>Eukaryota</taxon>
        <taxon>Fungi</taxon>
        <taxon>Fungi incertae sedis</taxon>
        <taxon>Zoopagomycota</taxon>
        <taxon>Kickxellomycotina</taxon>
        <taxon>Kickxellomycetes</taxon>
        <taxon>Kickxellales</taxon>
        <taxon>Kickxellaceae</taxon>
        <taxon>Mycoemilia</taxon>
    </lineage>
</organism>
<dbReference type="OrthoDB" id="5588846at2759"/>
<reference evidence="8" key="1">
    <citation type="submission" date="2022-07" db="EMBL/GenBank/DDBJ databases">
        <title>Phylogenomic reconstructions and comparative analyses of Kickxellomycotina fungi.</title>
        <authorList>
            <person name="Reynolds N.K."/>
            <person name="Stajich J.E."/>
            <person name="Barry K."/>
            <person name="Grigoriev I.V."/>
            <person name="Crous P."/>
            <person name="Smith M.E."/>
        </authorList>
    </citation>
    <scope>NUCLEOTIDE SEQUENCE</scope>
    <source>
        <strain evidence="8">NBRC 100468</strain>
    </source>
</reference>
<evidence type="ECO:0000256" key="1">
    <source>
        <dbReference type="ARBA" id="ARBA00006192"/>
    </source>
</evidence>
<evidence type="ECO:0000313" key="8">
    <source>
        <dbReference type="EMBL" id="KAJ1920460.1"/>
    </source>
</evidence>